<dbReference type="Gene3D" id="3.80.30.30">
    <property type="match status" value="1"/>
</dbReference>
<evidence type="ECO:0000313" key="2">
    <source>
        <dbReference type="Proteomes" id="UP000198806"/>
    </source>
</evidence>
<dbReference type="PANTHER" id="PTHR37822:SF2">
    <property type="entry name" value="SPORE PHOTOPRODUCT LYASE"/>
    <property type="match status" value="1"/>
</dbReference>
<dbReference type="GO" id="GO:0051539">
    <property type="term" value="F:4 iron, 4 sulfur cluster binding"/>
    <property type="evidence" value="ECO:0007669"/>
    <property type="project" value="TreeGrafter"/>
</dbReference>
<dbReference type="Proteomes" id="UP000198806">
    <property type="component" value="Unassembled WGS sequence"/>
</dbReference>
<accession>A0A1I5IG78</accession>
<evidence type="ECO:0000313" key="1">
    <source>
        <dbReference type="EMBL" id="SFO59563.1"/>
    </source>
</evidence>
<dbReference type="GO" id="GO:1904047">
    <property type="term" value="F:S-adenosyl-L-methionine binding"/>
    <property type="evidence" value="ECO:0007669"/>
    <property type="project" value="TreeGrafter"/>
</dbReference>
<dbReference type="EMBL" id="FOWD01000044">
    <property type="protein sequence ID" value="SFO59563.1"/>
    <property type="molecule type" value="Genomic_DNA"/>
</dbReference>
<organism evidence="1 2">
    <name type="scientific">Anaerocolumna aminovalerica</name>
    <dbReference type="NCBI Taxonomy" id="1527"/>
    <lineage>
        <taxon>Bacteria</taxon>
        <taxon>Bacillati</taxon>
        <taxon>Bacillota</taxon>
        <taxon>Clostridia</taxon>
        <taxon>Lachnospirales</taxon>
        <taxon>Lachnospiraceae</taxon>
        <taxon>Anaerocolumna</taxon>
    </lineage>
</organism>
<name>A0A1I5IG78_9FIRM</name>
<dbReference type="PANTHER" id="PTHR37822">
    <property type="entry name" value="SPORE PHOTOPRODUCT LYASE-RELATED"/>
    <property type="match status" value="1"/>
</dbReference>
<dbReference type="InterPro" id="IPR049539">
    <property type="entry name" value="SPL"/>
</dbReference>
<protein>
    <submittedName>
        <fullName evidence="1">Spore photoproduct lyase</fullName>
    </submittedName>
</protein>
<dbReference type="InterPro" id="IPR058240">
    <property type="entry name" value="rSAM_sf"/>
</dbReference>
<reference evidence="1 2" key="1">
    <citation type="submission" date="2016-10" db="EMBL/GenBank/DDBJ databases">
        <authorList>
            <person name="de Groot N.N."/>
        </authorList>
    </citation>
    <scope>NUCLEOTIDE SEQUENCE [LARGE SCALE GENOMIC DNA]</scope>
    <source>
        <strain evidence="1 2">DSM 1283</strain>
    </source>
</reference>
<dbReference type="AlphaFoldDB" id="A0A1I5IG78"/>
<dbReference type="GO" id="GO:0003913">
    <property type="term" value="F:DNA photolyase activity"/>
    <property type="evidence" value="ECO:0007669"/>
    <property type="project" value="TreeGrafter"/>
</dbReference>
<dbReference type="STRING" id="1527.SAMN04489757_14424"/>
<dbReference type="SUPFAM" id="SSF102114">
    <property type="entry name" value="Radical SAM enzymes"/>
    <property type="match status" value="1"/>
</dbReference>
<dbReference type="GO" id="GO:0042601">
    <property type="term" value="C:endospore-forming forespore"/>
    <property type="evidence" value="ECO:0007669"/>
    <property type="project" value="TreeGrafter"/>
</dbReference>
<sequence>MLQKQSPSLILAKKQNNLLYEGAPVCQNFGNKHFYYTSSVMNCVYDCEYCYLQGMYPSGYQVIFVNLEDIFQEVELLLEKHPVYLCVSYDTDLLAMENVLGYVKEWSEFTLKHPDLTIEIRTKSANRSPFNKLIPNENTIFAWTLSPQGIAEGFEHNTPSFMQRLSCIQEVIQKGFPVRLCFDPVIYTEHWKKLYCEMIETTFFMIPGSRIKDVSIGVFRVSRDYMKQMRKQRPDSLIIQYPFENENGVFHYGQKRSKEMINFIYEKINRIIPEYRIFVWEV</sequence>
<dbReference type="RefSeq" id="WP_330392445.1">
    <property type="nucleotide sequence ID" value="NZ_BAABFM010000019.1"/>
</dbReference>
<dbReference type="Pfam" id="PF20903">
    <property type="entry name" value="SPL"/>
    <property type="match status" value="1"/>
</dbReference>
<dbReference type="Gene3D" id="3.40.50.12110">
    <property type="match status" value="1"/>
</dbReference>
<proteinExistence type="predicted"/>
<keyword evidence="2" id="KW-1185">Reference proteome</keyword>
<keyword evidence="1" id="KW-0456">Lyase</keyword>
<gene>
    <name evidence="1" type="ORF">SAMN04489757_14424</name>
</gene>